<dbReference type="InterPro" id="IPR050228">
    <property type="entry name" value="Carboxylesterase_BioH"/>
</dbReference>
<dbReference type="AlphaFoldDB" id="A0A5N0V2K4"/>
<organism evidence="2 3">
    <name type="scientific">Amycolatopsis acidicola</name>
    <dbReference type="NCBI Taxonomy" id="2596893"/>
    <lineage>
        <taxon>Bacteria</taxon>
        <taxon>Bacillati</taxon>
        <taxon>Actinomycetota</taxon>
        <taxon>Actinomycetes</taxon>
        <taxon>Pseudonocardiales</taxon>
        <taxon>Pseudonocardiaceae</taxon>
        <taxon>Amycolatopsis</taxon>
    </lineage>
</organism>
<name>A0A5N0V2K4_9PSEU</name>
<dbReference type="PANTHER" id="PTHR43194">
    <property type="entry name" value="HYDROLASE ALPHA/BETA FOLD FAMILY"/>
    <property type="match status" value="1"/>
</dbReference>
<gene>
    <name evidence="2" type="ORF">FPZ12_021850</name>
</gene>
<comment type="caution">
    <text evidence="2">The sequence shown here is derived from an EMBL/GenBank/DDBJ whole genome shotgun (WGS) entry which is preliminary data.</text>
</comment>
<dbReference type="InterPro" id="IPR000073">
    <property type="entry name" value="AB_hydrolase_1"/>
</dbReference>
<dbReference type="Pfam" id="PF00561">
    <property type="entry name" value="Abhydrolase_1"/>
    <property type="match status" value="1"/>
</dbReference>
<dbReference type="RefSeq" id="WP_144750938.1">
    <property type="nucleotide sequence ID" value="NZ_VMNW02000033.1"/>
</dbReference>
<evidence type="ECO:0000313" key="3">
    <source>
        <dbReference type="Proteomes" id="UP000319769"/>
    </source>
</evidence>
<dbReference type="PANTHER" id="PTHR43194:SF2">
    <property type="entry name" value="PEROXISOMAL MEMBRANE PROTEIN LPX1"/>
    <property type="match status" value="1"/>
</dbReference>
<dbReference type="Proteomes" id="UP000319769">
    <property type="component" value="Unassembled WGS sequence"/>
</dbReference>
<dbReference type="GO" id="GO:0016787">
    <property type="term" value="F:hydrolase activity"/>
    <property type="evidence" value="ECO:0007669"/>
    <property type="project" value="UniProtKB-KW"/>
</dbReference>
<keyword evidence="2" id="KW-0378">Hydrolase</keyword>
<protein>
    <submittedName>
        <fullName evidence="2">Alpha/beta hydrolase</fullName>
    </submittedName>
</protein>
<evidence type="ECO:0000313" key="2">
    <source>
        <dbReference type="EMBL" id="KAA9158708.1"/>
    </source>
</evidence>
<dbReference type="OrthoDB" id="135231at2"/>
<feature type="domain" description="AB hydrolase-1" evidence="1">
    <location>
        <begin position="21"/>
        <end position="155"/>
    </location>
</feature>
<dbReference type="EMBL" id="VMNW02000033">
    <property type="protein sequence ID" value="KAA9158708.1"/>
    <property type="molecule type" value="Genomic_DNA"/>
</dbReference>
<dbReference type="SUPFAM" id="SSF53474">
    <property type="entry name" value="alpha/beta-Hydrolases"/>
    <property type="match status" value="1"/>
</dbReference>
<accession>A0A5N0V2K4</accession>
<dbReference type="PRINTS" id="PR00111">
    <property type="entry name" value="ABHYDROLASE"/>
</dbReference>
<evidence type="ECO:0000259" key="1">
    <source>
        <dbReference type="Pfam" id="PF00561"/>
    </source>
</evidence>
<proteinExistence type="predicted"/>
<dbReference type="InterPro" id="IPR029058">
    <property type="entry name" value="AB_hydrolase_fold"/>
</dbReference>
<dbReference type="Gene3D" id="3.40.50.1820">
    <property type="entry name" value="alpha/beta hydrolase"/>
    <property type="match status" value="1"/>
</dbReference>
<reference evidence="2" key="1">
    <citation type="submission" date="2019-09" db="EMBL/GenBank/DDBJ databases">
        <authorList>
            <person name="Teo W.F.A."/>
            <person name="Duangmal K."/>
        </authorList>
    </citation>
    <scope>NUCLEOTIDE SEQUENCE [LARGE SCALE GENOMIC DNA]</scope>
    <source>
        <strain evidence="2">K81G1</strain>
    </source>
</reference>
<keyword evidence="3" id="KW-1185">Reference proteome</keyword>
<sequence length="257" mass="27455">MPYATSEDGTRVYYESHGSGPAVAFVHGSGGHHAAWWQQVPVLAARYTVLTLDLRGFGRSDSGMDEFDSRAFPDDILAVLRESDVDRAVLVGQSIGAAAALRAALREPDRAAGVVLAHSLGGIADEELAARVKADRAKAEQLPVLDRLLSPEFRAARPDLTFLFRQMGTFNTAKMADLRNLNADGPTAAEVSGSGIPVCFLAGEKDAVLSAETVRAAAKEVTGSVLELVEGAPHSMYWEAPELFNAALERFLGRVYG</sequence>